<reference evidence="2 3" key="1">
    <citation type="submission" date="2024-02" db="EMBL/GenBank/DDBJ databases">
        <authorList>
            <person name="Chen Y."/>
            <person name="Shah S."/>
            <person name="Dougan E. K."/>
            <person name="Thang M."/>
            <person name="Chan C."/>
        </authorList>
    </citation>
    <scope>NUCLEOTIDE SEQUENCE [LARGE SCALE GENOMIC DNA]</scope>
</reference>
<gene>
    <name evidence="2" type="ORF">SCF082_LOCUS39659</name>
</gene>
<dbReference type="InterPro" id="IPR029058">
    <property type="entry name" value="AB_hydrolase_fold"/>
</dbReference>
<proteinExistence type="predicted"/>
<dbReference type="PANTHER" id="PTHR12277">
    <property type="entry name" value="ALPHA/BETA HYDROLASE DOMAIN-CONTAINING PROTEIN"/>
    <property type="match status" value="1"/>
</dbReference>
<dbReference type="EMBL" id="CAXAMM010039073">
    <property type="protein sequence ID" value="CAK9083549.1"/>
    <property type="molecule type" value="Genomic_DNA"/>
</dbReference>
<dbReference type="SUPFAM" id="SSF53474">
    <property type="entry name" value="alpha/beta-Hydrolases"/>
    <property type="match status" value="1"/>
</dbReference>
<sequence>MDSARAIAKISLGSEVPTHWVPLQALGRCLRHVEISALDLSPISHLENRLLFKCWLASSGVLDGRSGLEAPLCLQVLKAAPSGSLGWTDDYHIRAQVQARGHEFFPGTISQAFASGAEADAYLLGARTPWPVFLVLPDREDGGNLLHTSKSSPLSLRAMDPRGDGRRNCWRLYGRGEEEMVPEAFSPPTPSDEADELGLKAAGAANCVLENACKELEPSQATPGLMQDFVEKKCALGDHRLLTQQAYPWSWARETGFRSNNVELMGVGTESFVSAAESEPDQPKLVEPKVLAIGARPTLLEVFESIQALSGVHLDEGIEDNNTFRALGKVAASGAVREWDAEANMTIAQVMESAETANLALKASLLRGSVVSLGFAGMLHPNEFLCLTRRDWVFPEDTLMEQSALYIFIRNPKTARFARRQHACVDDKPIQFLAACVFKDLALDAGLHLHFVGQVQLTSSATMVALKSKRVVEGVGNGPTTLRLRTALSASPLVVVSQSTRRPSKTDDGGWARAIASSRRTVDVAIDEDTSCDRERKHGTEQVSVAAFDRTFDEGDLHPRLPVRRPHQVTILSSLAFDPWAAARVEDSSSGQEGEFLRDHQRAAMAAYVEERLHWAAAGGSLEHEEPVTLALLGLAEQLEGLPHFPIGKGLGGYHGDDGEDANLEAKEILAAMRGGNRVTTAWMRKKTARNRRPEMERAAQNQERESGLMRPPLQAACHDLYWTVEELGSKIIVDLDEDRGSPLGLGVNALICELEDKAVSPKWLKANMPWLRYIARCAFRLRQGTVHLLNLPQMHRRRQVYTKYVDQCMLGLRDRVTHRPHKKPTAFQVANTSPVGFGCGVAKWLLDSVFNPLAKMSELWTEEVNFLLDEEASFKRPSVFNEHVCVDSFFVWDAQSLKYAETVLKLMIMKIVKEKTVIGLESAVTAATAARNYQARVSGFSAIQLISGNPQRIGEDYLDGFRMTSVGLDYFDFFPFYRNYFDFLAFYPCNGPKNSASGVEPVFESYVVLPLQSPPDTVWPGAVDVMPPRHFVSFQPNQVVVKDANEVNYTTDSRADEGPENSGASIKEDWFVGPRVTWIYFPDAYEVVVDNFRWQGCNPALRSEGHKWQGFARFCIRKPPLILDLRQWLNARALLEELRRSAQQLMSLHFQDKNNYKVNWNEVFVLQADVTDMVGNFPLIKRLVTPQKMQLRQCLTPSTNTGHDVARSSDCVDEAGESVELKCSASPPLADPAIRDRSCCGDRSATYTAESFKGEWERWEQWDSRVRVQIVCVEEHGELIWIPKKSSLDGDAPLLGVDCVPCLLLKYPYSRFLVLFFHSNAEDLGRCYSFCVAMRDRFQVHVLAVEYPGYGICPGVATGPSVMENAFSALHFATQSLRWPLESWMQTCGMDSIFIFGRSIGTGPAVKLTSLFRFAGAILVTPFLSIGELFRDRVGPLAQLVEEWYPNLELSKKIRCPALMIHGRRDDMINFRHAEQLHEAIPTRKLLVSPPAMLHNTNLMNDMNYLAPGRRAGYAGRSWGAAAVLTAGTAGSKVMPATHFFSLPDYVFHDMRRGLSVRFVDTLVPMCWIDGDEADCLQNSLGRERGFCQIP</sequence>
<feature type="region of interest" description="Disordered" evidence="1">
    <location>
        <begin position="687"/>
        <end position="708"/>
    </location>
</feature>
<keyword evidence="3" id="KW-1185">Reference proteome</keyword>
<dbReference type="GO" id="GO:0016787">
    <property type="term" value="F:hydrolase activity"/>
    <property type="evidence" value="ECO:0007669"/>
    <property type="project" value="UniProtKB-KW"/>
</dbReference>
<evidence type="ECO:0000313" key="2">
    <source>
        <dbReference type="EMBL" id="CAK9083549.1"/>
    </source>
</evidence>
<dbReference type="PANTHER" id="PTHR12277:SF197">
    <property type="entry name" value="CHROMOSOME UNDETERMINED SCAFFOLD_38, WHOLE GENOME SHOTGUN SEQUENCE"/>
    <property type="match status" value="1"/>
</dbReference>
<organism evidence="2 3">
    <name type="scientific">Durusdinium trenchii</name>
    <dbReference type="NCBI Taxonomy" id="1381693"/>
    <lineage>
        <taxon>Eukaryota</taxon>
        <taxon>Sar</taxon>
        <taxon>Alveolata</taxon>
        <taxon>Dinophyceae</taxon>
        <taxon>Suessiales</taxon>
        <taxon>Symbiodiniaceae</taxon>
        <taxon>Durusdinium</taxon>
    </lineage>
</organism>
<name>A0ABP0Q5M2_9DINO</name>
<feature type="compositionally biased region" description="Basic and acidic residues" evidence="1">
    <location>
        <begin position="692"/>
        <end position="708"/>
    </location>
</feature>
<evidence type="ECO:0000313" key="3">
    <source>
        <dbReference type="Proteomes" id="UP001642464"/>
    </source>
</evidence>
<accession>A0ABP0Q5M2</accession>
<evidence type="ECO:0000256" key="1">
    <source>
        <dbReference type="SAM" id="MobiDB-lite"/>
    </source>
</evidence>
<protein>
    <submittedName>
        <fullName evidence="2">Alpha/beta hydrolase domain-containing protein 17A (Abhydrolase domain-containing protein 17A)</fullName>
    </submittedName>
</protein>
<comment type="caution">
    <text evidence="2">The sequence shown here is derived from an EMBL/GenBank/DDBJ whole genome shotgun (WGS) entry which is preliminary data.</text>
</comment>
<dbReference type="Gene3D" id="3.40.50.1820">
    <property type="entry name" value="alpha/beta hydrolase"/>
    <property type="match status" value="1"/>
</dbReference>
<keyword evidence="2" id="KW-0378">Hydrolase</keyword>
<dbReference type="Proteomes" id="UP001642464">
    <property type="component" value="Unassembled WGS sequence"/>
</dbReference>